<dbReference type="Proteomes" id="UP000245622">
    <property type="component" value="Chromosome 1"/>
</dbReference>
<gene>
    <name evidence="2" type="ORF">CRIB_1378</name>
</gene>
<dbReference type="Pfam" id="PF02645">
    <property type="entry name" value="DegV"/>
    <property type="match status" value="1"/>
</dbReference>
<dbReference type="RefSeq" id="WP_180701547.1">
    <property type="nucleotide sequence ID" value="NZ_CAJUCR010000002.1"/>
</dbReference>
<dbReference type="PANTHER" id="PTHR33434:SF2">
    <property type="entry name" value="FATTY ACID-BINDING PROTEIN TM_1468"/>
    <property type="match status" value="1"/>
</dbReference>
<dbReference type="InterPro" id="IPR050270">
    <property type="entry name" value="DegV_domain_contain"/>
</dbReference>
<organism evidence="2 3">
    <name type="scientific">Romboutsia ilealis</name>
    <dbReference type="NCBI Taxonomy" id="1115758"/>
    <lineage>
        <taxon>Bacteria</taxon>
        <taxon>Bacillati</taxon>
        <taxon>Bacillota</taxon>
        <taxon>Clostridia</taxon>
        <taxon>Peptostreptococcales</taxon>
        <taxon>Peptostreptococcaceae</taxon>
        <taxon>Romboutsia</taxon>
    </lineage>
</organism>
<dbReference type="InterPro" id="IPR003797">
    <property type="entry name" value="DegV"/>
</dbReference>
<dbReference type="AlphaFoldDB" id="A0A1V1I1I0"/>
<dbReference type="Gene3D" id="3.40.50.10170">
    <property type="match status" value="1"/>
</dbReference>
<accession>A0A1V1I1I0</accession>
<name>A0A1V1I1I0_9FIRM</name>
<keyword evidence="3" id="KW-1185">Reference proteome</keyword>
<dbReference type="Gene3D" id="3.30.1180.10">
    <property type="match status" value="1"/>
</dbReference>
<dbReference type="InterPro" id="IPR043168">
    <property type="entry name" value="DegV_C"/>
</dbReference>
<dbReference type="GO" id="GO:0008289">
    <property type="term" value="F:lipid binding"/>
    <property type="evidence" value="ECO:0007669"/>
    <property type="project" value="UniProtKB-KW"/>
</dbReference>
<dbReference type="KEGG" id="ril:CRIB_1378"/>
<dbReference type="NCBIfam" id="TIGR00762">
    <property type="entry name" value="DegV"/>
    <property type="match status" value="1"/>
</dbReference>
<dbReference type="GeneID" id="82205416"/>
<evidence type="ECO:0000313" key="3">
    <source>
        <dbReference type="Proteomes" id="UP000245622"/>
    </source>
</evidence>
<proteinExistence type="predicted"/>
<dbReference type="SUPFAM" id="SSF82549">
    <property type="entry name" value="DAK1/DegV-like"/>
    <property type="match status" value="1"/>
</dbReference>
<protein>
    <submittedName>
        <fullName evidence="2">DegV domain-containing protein TTE1491</fullName>
    </submittedName>
</protein>
<evidence type="ECO:0000313" key="2">
    <source>
        <dbReference type="EMBL" id="CED93987.1"/>
    </source>
</evidence>
<reference evidence="2 3" key="1">
    <citation type="submission" date="2014-04" db="EMBL/GenBank/DDBJ databases">
        <authorList>
            <person name="Hornung B.V."/>
        </authorList>
    </citation>
    <scope>NUCLEOTIDE SEQUENCE [LARGE SCALE GENOMIC DNA]</scope>
    <source>
        <strain evidence="2 3">CRIB</strain>
    </source>
</reference>
<dbReference type="PROSITE" id="PS51482">
    <property type="entry name" value="DEGV"/>
    <property type="match status" value="1"/>
</dbReference>
<evidence type="ECO:0000256" key="1">
    <source>
        <dbReference type="ARBA" id="ARBA00023121"/>
    </source>
</evidence>
<sequence length="275" mass="30601">MIKILCDSITDLPIEIIKKYNIDIVPLTVIFNEKEYLDGVDITTTKFYKMLKENGTMPKTSQATYAQFVKFFEKYKDDEILYLAGSSVASGTYQSAVLAKNDFDANITIFDTFNLSIGSGQLVIKACEMVEKGLSVDEIVKNLENLKNDIEVIFSVDTLEYLKKGGRISSTKAALGSLLNIKPILTIKDGLVVQKSQVRGKKQIFTTLVNSLVEKYGDDLTNRTIFLGYGDNKEDLKTLRETLLNQAKVKNVYDVNIGCVVCSHSGPRVIGISCM</sequence>
<dbReference type="EMBL" id="LN555523">
    <property type="protein sequence ID" value="CED93987.1"/>
    <property type="molecule type" value="Genomic_DNA"/>
</dbReference>
<dbReference type="PANTHER" id="PTHR33434">
    <property type="entry name" value="DEGV DOMAIN-CONTAINING PROTEIN DR_1986-RELATED"/>
    <property type="match status" value="1"/>
</dbReference>
<keyword evidence="1" id="KW-0446">Lipid-binding</keyword>